<dbReference type="EMBL" id="JBHSBL010000002">
    <property type="protein sequence ID" value="MFC4063504.1"/>
    <property type="molecule type" value="Genomic_DNA"/>
</dbReference>
<protein>
    <submittedName>
        <fullName evidence="1">Uncharacterized protein</fullName>
    </submittedName>
</protein>
<keyword evidence="2" id="KW-1185">Reference proteome</keyword>
<accession>A0ABV8IKH9</accession>
<gene>
    <name evidence="1" type="ORF">ACFO0C_01075</name>
</gene>
<dbReference type="Proteomes" id="UP001595867">
    <property type="component" value="Unassembled WGS sequence"/>
</dbReference>
<evidence type="ECO:0000313" key="1">
    <source>
        <dbReference type="EMBL" id="MFC4063504.1"/>
    </source>
</evidence>
<reference evidence="2" key="1">
    <citation type="journal article" date="2019" name="Int. J. Syst. Evol. Microbiol.">
        <title>The Global Catalogue of Microorganisms (GCM) 10K type strain sequencing project: providing services to taxonomists for standard genome sequencing and annotation.</title>
        <authorList>
            <consortium name="The Broad Institute Genomics Platform"/>
            <consortium name="The Broad Institute Genome Sequencing Center for Infectious Disease"/>
            <person name="Wu L."/>
            <person name="Ma J."/>
        </authorList>
    </citation>
    <scope>NUCLEOTIDE SEQUENCE [LARGE SCALE GENOMIC DNA]</scope>
    <source>
        <strain evidence="2">TBRC 5832</strain>
    </source>
</reference>
<proteinExistence type="predicted"/>
<evidence type="ECO:0000313" key="2">
    <source>
        <dbReference type="Proteomes" id="UP001595867"/>
    </source>
</evidence>
<organism evidence="1 2">
    <name type="scientific">Actinoplanes subglobosus</name>
    <dbReference type="NCBI Taxonomy" id="1547892"/>
    <lineage>
        <taxon>Bacteria</taxon>
        <taxon>Bacillati</taxon>
        <taxon>Actinomycetota</taxon>
        <taxon>Actinomycetes</taxon>
        <taxon>Micromonosporales</taxon>
        <taxon>Micromonosporaceae</taxon>
        <taxon>Actinoplanes</taxon>
    </lineage>
</organism>
<dbReference type="RefSeq" id="WP_378064511.1">
    <property type="nucleotide sequence ID" value="NZ_JBHSBL010000002.1"/>
</dbReference>
<sequence>MIREFVAHTSPGKGRIFALVDGDYSLEAVTTLGSNDLNLVAALVSGLNNYLADRDEAPLTAILDQLPNAVQIAIRNFIKTRCHFEVGMYTDCGFNEVVRQEVSFGPLRAGFLVEEFTDYLAAAYMLGLGIRVTNEVDDGEVFWSVELRADEAFIPAGEEPRTWPLPPDVPVLSIWISESTHDGPTASAVRAALDASEKGHWTRIHTIAHGGVRSTRGWSATSEFVVDVLDAPIPTAKENLTT</sequence>
<name>A0ABV8IKH9_9ACTN</name>
<comment type="caution">
    <text evidence="1">The sequence shown here is derived from an EMBL/GenBank/DDBJ whole genome shotgun (WGS) entry which is preliminary data.</text>
</comment>